<accession>A0AAU9UBY4</accession>
<feature type="region of interest" description="Disordered" evidence="1">
    <location>
        <begin position="137"/>
        <end position="197"/>
    </location>
</feature>
<name>A0AAU9UBY4_EUPED</name>
<reference evidence="2" key="1">
    <citation type="submission" date="2022-03" db="EMBL/GenBank/DDBJ databases">
        <authorList>
            <person name="Tunstrom K."/>
        </authorList>
    </citation>
    <scope>NUCLEOTIDE SEQUENCE</scope>
</reference>
<gene>
    <name evidence="2" type="ORF">EEDITHA_LOCUS10965</name>
</gene>
<feature type="compositionally biased region" description="Basic and acidic residues" evidence="1">
    <location>
        <begin position="153"/>
        <end position="162"/>
    </location>
</feature>
<feature type="compositionally biased region" description="Basic and acidic residues" evidence="1">
    <location>
        <begin position="182"/>
        <end position="197"/>
    </location>
</feature>
<feature type="compositionally biased region" description="Basic and acidic residues" evidence="1">
    <location>
        <begin position="878"/>
        <end position="889"/>
    </location>
</feature>
<feature type="compositionally biased region" description="Low complexity" evidence="1">
    <location>
        <begin position="163"/>
        <end position="175"/>
    </location>
</feature>
<feature type="region of interest" description="Disordered" evidence="1">
    <location>
        <begin position="801"/>
        <end position="820"/>
    </location>
</feature>
<comment type="caution">
    <text evidence="2">The sequence shown here is derived from an EMBL/GenBank/DDBJ whole genome shotgun (WGS) entry which is preliminary data.</text>
</comment>
<dbReference type="EMBL" id="CAKOGL010000015">
    <property type="protein sequence ID" value="CAH2095523.1"/>
    <property type="molecule type" value="Genomic_DNA"/>
</dbReference>
<evidence type="ECO:0000313" key="3">
    <source>
        <dbReference type="Proteomes" id="UP001153954"/>
    </source>
</evidence>
<feature type="region of interest" description="Disordered" evidence="1">
    <location>
        <begin position="1076"/>
        <end position="1217"/>
    </location>
</feature>
<feature type="compositionally biased region" description="Basic and acidic residues" evidence="1">
    <location>
        <begin position="1179"/>
        <end position="1205"/>
    </location>
</feature>
<feature type="compositionally biased region" description="Basic and acidic residues" evidence="1">
    <location>
        <begin position="992"/>
        <end position="1003"/>
    </location>
</feature>
<sequence>MLRLRMDRKAVSDDSCESCGQTSSSKMWGNEVPARAAASPGLLRRRYSVPETIMRKYRLAQQRSDGEGDESGRWSASGAVAGTRNSCAWCGVKASGVRREREHMRKSALLRLWGRAGASPARTCPCAPCAPCGTRSLDASNSELHTSPRRLRHDSSRDRHSDGSYSSPARAASSSTDPIPDLAKESSPRRSANLDKTRIVCTPLNSPILHVEATDRSLTDSSDAFTTSMPTMKEITLKNSENYAHVSTSECIDGRVSERSVSAENEESNVIPYNRPLTLETPPYDILEVVVSETLDVRPSPPIKNSSPEKLMLQASKNQLSNYRKSNIDIDEYVSNILVESLNSLTDQLESMNASIGSDRKLSIVEKEIKVKLQNTGVNTIVHLSPTSNNQIIFGNEELYESDDRRDDCNNPRDSCSMNIREEALSVETNNNFTSGDSIRREELIHNHNQSKAENFLNIPNETVNKAVLQQIQKLFQEELQSIEPDVHSPDGKLPGISHIEISNVDVFIDNNDTSFQNTNTIEMQTTRNSANAEVIGGVVSGNYYQEADNNPVVPRFSAFPHTESMEVNTSSSEDAELLGSECTSLVDSLDDPNSPRSIILRKSYNNIKRSELVRSAIDVLDLLPENANQSPTPSPKEKGESFFIRIKDDDCDCEKENIVVADHMPETIKQRLYRRHRKREMRMECARRSKVKQLKRDIESRKEIYKSKKEVEKECMVIINAIIDDVIAKIAQDEYKCMRISQRSNKLLAAKSDDNFIKKQWKKDIKNNNNTNARKLAKNIISHSYSDNLDKDHRKSERLIRGKDSLQTHPPISPDESVPKRIYQKSEIHDGNKCIEILEIIEYVNSSQNSDTTTSDENHNVNSRNRKSRIPVPVNEKVQRISKSDSQKNCKSNSSSKAQPFLSRERNGKPSHLLANMLLDAFGDESFATVQDVPTRRASVPCESRTRSNSLRFKNVFDIIPEERSSLSIESTNDDSYNRRASAPSLSDGFHSTDQEEKHSHPTESVQNQYRSYPRELRCIDMKNAGTSPMPEAYRAPVQVNVAAMTSPIRKSAGTSPIRIASAEARERVHCYQTNNKHSVQTKLAKRASAQRHEEEGTTARRKSDSSQCEPTRRLRGGHSERESIPSIFRLKRGKKEEASLGSNSLSERRSSEEVSSLGDKVRRKERSKVRNLLGVTGRERRDKGQVRIEDERRQRRECGRREGEDGEEEWSSSESSGSLLCSLAPAWLTARRRRRRAAASGEWAVTVAGSCPAALPNDVEMRLRFPDPRRRDSASSEQISRPPPLPPPACPRAVDCGAQCTQGGHSRRIQNDAGRLTLTVKKEASDSSIVASKSVKKSSEMLPDLHTYRASRSKTRSSVKTRQGYSLHCWLPEDEPTPIRARNGLAVEGSAIVPRRKPRAPSMSERDITRALPPRQQLPLHLRNIF</sequence>
<evidence type="ECO:0000256" key="1">
    <source>
        <dbReference type="SAM" id="MobiDB-lite"/>
    </source>
</evidence>
<feature type="region of interest" description="Disordered" evidence="1">
    <location>
        <begin position="1270"/>
        <end position="1292"/>
    </location>
</feature>
<feature type="region of interest" description="Disordered" evidence="1">
    <location>
        <begin position="969"/>
        <end position="1011"/>
    </location>
</feature>
<dbReference type="Proteomes" id="UP001153954">
    <property type="component" value="Unassembled WGS sequence"/>
</dbReference>
<proteinExistence type="predicted"/>
<evidence type="ECO:0000313" key="2">
    <source>
        <dbReference type="EMBL" id="CAH2095523.1"/>
    </source>
</evidence>
<protein>
    <submittedName>
        <fullName evidence="2">Uncharacterized protein</fullName>
    </submittedName>
</protein>
<feature type="region of interest" description="Disordered" evidence="1">
    <location>
        <begin position="849"/>
        <end position="908"/>
    </location>
</feature>
<feature type="compositionally biased region" description="Pro residues" evidence="1">
    <location>
        <begin position="1283"/>
        <end position="1292"/>
    </location>
</feature>
<feature type="compositionally biased region" description="Basic and acidic residues" evidence="1">
    <location>
        <begin position="1092"/>
        <end position="1106"/>
    </location>
</feature>
<organism evidence="2 3">
    <name type="scientific">Euphydryas editha</name>
    <name type="common">Edith's checkerspot</name>
    <dbReference type="NCBI Taxonomy" id="104508"/>
    <lineage>
        <taxon>Eukaryota</taxon>
        <taxon>Metazoa</taxon>
        <taxon>Ecdysozoa</taxon>
        <taxon>Arthropoda</taxon>
        <taxon>Hexapoda</taxon>
        <taxon>Insecta</taxon>
        <taxon>Pterygota</taxon>
        <taxon>Neoptera</taxon>
        <taxon>Endopterygota</taxon>
        <taxon>Lepidoptera</taxon>
        <taxon>Glossata</taxon>
        <taxon>Ditrysia</taxon>
        <taxon>Papilionoidea</taxon>
        <taxon>Nymphalidae</taxon>
        <taxon>Nymphalinae</taxon>
        <taxon>Euphydryas</taxon>
    </lineage>
</organism>
<keyword evidence="3" id="KW-1185">Reference proteome</keyword>